<evidence type="ECO:0000259" key="5">
    <source>
        <dbReference type="SMART" id="SM00244"/>
    </source>
</evidence>
<feature type="transmembrane region" description="Helical" evidence="4">
    <location>
        <begin position="20"/>
        <end position="41"/>
    </location>
</feature>
<dbReference type="GO" id="GO:0016020">
    <property type="term" value="C:membrane"/>
    <property type="evidence" value="ECO:0007669"/>
    <property type="project" value="UniProtKB-SubCell"/>
</dbReference>
<dbReference type="InterPro" id="IPR036013">
    <property type="entry name" value="Band_7/SPFH_dom_sf"/>
</dbReference>
<dbReference type="RefSeq" id="WP_227117745.1">
    <property type="nucleotide sequence ID" value="NZ_LT598928.1"/>
</dbReference>
<dbReference type="InterPro" id="IPR000163">
    <property type="entry name" value="Prohibitin"/>
</dbReference>
<dbReference type="GO" id="GO:0007005">
    <property type="term" value="P:mitochondrion organization"/>
    <property type="evidence" value="ECO:0007669"/>
    <property type="project" value="TreeGrafter"/>
</dbReference>
<evidence type="ECO:0000256" key="3">
    <source>
        <dbReference type="SAM" id="MobiDB-lite"/>
    </source>
</evidence>
<dbReference type="PRINTS" id="PR00679">
    <property type="entry name" value="PROHIBITIN"/>
</dbReference>
<feature type="compositionally biased region" description="Low complexity" evidence="3">
    <location>
        <begin position="391"/>
        <end position="400"/>
    </location>
</feature>
<dbReference type="AlphaFoldDB" id="A0A212J5T6"/>
<comment type="subcellular location">
    <subcellularLocation>
        <location evidence="1">Membrane</location>
        <topology evidence="1">Single-pass membrane protein</topology>
    </subcellularLocation>
</comment>
<name>A0A212J5T6_9BACT</name>
<accession>A0A212J5T6</accession>
<dbReference type="PANTHER" id="PTHR23222:SF1">
    <property type="entry name" value="PROHIBITIN-2"/>
    <property type="match status" value="1"/>
</dbReference>
<feature type="domain" description="Band 7" evidence="5">
    <location>
        <begin position="36"/>
        <end position="200"/>
    </location>
</feature>
<dbReference type="Pfam" id="PF01145">
    <property type="entry name" value="Band_7"/>
    <property type="match status" value="1"/>
</dbReference>
<keyword evidence="4" id="KW-0812">Transmembrane</keyword>
<feature type="compositionally biased region" description="Low complexity" evidence="3">
    <location>
        <begin position="292"/>
        <end position="307"/>
    </location>
</feature>
<keyword evidence="4" id="KW-1133">Transmembrane helix</keyword>
<feature type="region of interest" description="Disordered" evidence="3">
    <location>
        <begin position="287"/>
        <end position="408"/>
    </location>
</feature>
<evidence type="ECO:0000256" key="2">
    <source>
        <dbReference type="ARBA" id="ARBA00023136"/>
    </source>
</evidence>
<evidence type="ECO:0000256" key="1">
    <source>
        <dbReference type="ARBA" id="ARBA00004167"/>
    </source>
</evidence>
<dbReference type="SMART" id="SM00244">
    <property type="entry name" value="PHB"/>
    <property type="match status" value="1"/>
</dbReference>
<proteinExistence type="predicted"/>
<organism evidence="6">
    <name type="scientific">uncultured Desulfovibrio sp</name>
    <dbReference type="NCBI Taxonomy" id="167968"/>
    <lineage>
        <taxon>Bacteria</taxon>
        <taxon>Pseudomonadati</taxon>
        <taxon>Thermodesulfobacteriota</taxon>
        <taxon>Desulfovibrionia</taxon>
        <taxon>Desulfovibrionales</taxon>
        <taxon>Desulfovibrionaceae</taxon>
        <taxon>Desulfovibrio</taxon>
        <taxon>environmental samples</taxon>
    </lineage>
</organism>
<dbReference type="CDD" id="cd03401">
    <property type="entry name" value="SPFH_prohibitin"/>
    <property type="match status" value="1"/>
</dbReference>
<dbReference type="InterPro" id="IPR001107">
    <property type="entry name" value="Band_7"/>
</dbReference>
<reference evidence="6" key="1">
    <citation type="submission" date="2016-04" db="EMBL/GenBank/DDBJ databases">
        <authorList>
            <person name="Evans L.H."/>
            <person name="Alamgir A."/>
            <person name="Owens N."/>
            <person name="Weber N.D."/>
            <person name="Virtaneva K."/>
            <person name="Barbian K."/>
            <person name="Babar A."/>
            <person name="Rosenke K."/>
        </authorList>
    </citation>
    <scope>NUCLEOTIDE SEQUENCE</scope>
    <source>
        <strain evidence="6">92-2</strain>
    </source>
</reference>
<protein>
    <submittedName>
        <fullName evidence="6">SPFH domain / Band 7 family protein</fullName>
    </submittedName>
</protein>
<dbReference type="EMBL" id="FLUP01000001">
    <property type="protein sequence ID" value="SBV94754.1"/>
    <property type="molecule type" value="Genomic_DNA"/>
</dbReference>
<dbReference type="SUPFAM" id="SSF117892">
    <property type="entry name" value="Band 7/SPFH domain"/>
    <property type="match status" value="1"/>
</dbReference>
<gene>
    <name evidence="6" type="ORF">KM92DES2_10571</name>
</gene>
<dbReference type="PANTHER" id="PTHR23222">
    <property type="entry name" value="PROHIBITIN"/>
    <property type="match status" value="1"/>
</dbReference>
<evidence type="ECO:0000313" key="6">
    <source>
        <dbReference type="EMBL" id="SBV94754.1"/>
    </source>
</evidence>
<dbReference type="Gene3D" id="3.30.479.30">
    <property type="entry name" value="Band 7 domain"/>
    <property type="match status" value="1"/>
</dbReference>
<evidence type="ECO:0000256" key="4">
    <source>
        <dbReference type="SAM" id="Phobius"/>
    </source>
</evidence>
<sequence>MKSVCANIREVLRRNRLRIIVAGVVATLLLLFLWPSIVISIKPGELGVLYARFRGGTQLQHTYEEGIHFIQPWNIMYIYDVRVQEETQNIDVLTVDGLTINVQISLRFQIIRDRLPNLHQEIGPNYRDKVVIPIMNSAVRQTIGSYRPDDLYSTARQELQDQMLVDAVEEMGRIPVLIQGFVVKSITLPEVLREAIERKLIAEQDYLRYKYILLEAQQEARRKTIEGEGIKAYQTLVNENMTQNFLRYEGIQATKELATSPNAKVVVIGGKDGLPVILNADSPTGAAAPDTANAGKAANQGAAPKAPVQGTQQTPAKPDMSGTDSVSPDQKRPEDMRPGQIQPGQMRPEPGRTPPFRPNSHSGLRPQIQYDSQSGAQYAPKYGPRSDSAKQDSAASAEAQTPAGAGWIAPGENVSDYIQRLNKTLLQPHRGGAVRQ</sequence>
<keyword evidence="2 4" id="KW-0472">Membrane</keyword>